<proteinExistence type="predicted"/>
<dbReference type="SUPFAM" id="SSF48726">
    <property type="entry name" value="Immunoglobulin"/>
    <property type="match status" value="2"/>
</dbReference>
<dbReference type="Proteomes" id="UP000030759">
    <property type="component" value="Unassembled WGS sequence"/>
</dbReference>
<name>A0A061HX32_CRIGR</name>
<dbReference type="SMART" id="SM00406">
    <property type="entry name" value="IGv"/>
    <property type="match status" value="1"/>
</dbReference>
<dbReference type="InterPro" id="IPR050150">
    <property type="entry name" value="IgV_Light_Chain"/>
</dbReference>
<dbReference type="AlphaFoldDB" id="A0A061HX32"/>
<dbReference type="Pfam" id="PF07686">
    <property type="entry name" value="V-set"/>
    <property type="match status" value="1"/>
</dbReference>
<evidence type="ECO:0000313" key="2">
    <source>
        <dbReference type="EMBL" id="ERE66982.1"/>
    </source>
</evidence>
<dbReference type="Gene3D" id="2.60.40.10">
    <property type="entry name" value="Immunoglobulins"/>
    <property type="match status" value="2"/>
</dbReference>
<sequence length="129" mass="14047">YQQKPGQTLKCLIYEASTLESGVPASFSGSGSGSDFTLTIHPVEDGDSATYYHKQRPIHRMHWYQQEPGQPPRLLIYGASNRASGISARFSGSGSGTDHTLTIHPVEADDASAYFCQQSRDFPPTVLQG</sequence>
<dbReference type="InterPro" id="IPR036179">
    <property type="entry name" value="Ig-like_dom_sf"/>
</dbReference>
<protein>
    <submittedName>
        <fullName evidence="2">Ig kappa chain V-III region PC</fullName>
    </submittedName>
</protein>
<dbReference type="PANTHER" id="PTHR23267">
    <property type="entry name" value="IMMUNOGLOBULIN LIGHT CHAIN"/>
    <property type="match status" value="1"/>
</dbReference>
<accession>A0A061HX32</accession>
<evidence type="ECO:0000259" key="1">
    <source>
        <dbReference type="SMART" id="SM00406"/>
    </source>
</evidence>
<evidence type="ECO:0000313" key="3">
    <source>
        <dbReference type="Proteomes" id="UP000030759"/>
    </source>
</evidence>
<gene>
    <name evidence="2" type="ORF">H671_8g19027</name>
</gene>
<organism evidence="2 3">
    <name type="scientific">Cricetulus griseus</name>
    <name type="common">Chinese hamster</name>
    <name type="synonym">Cricetulus barabensis griseus</name>
    <dbReference type="NCBI Taxonomy" id="10029"/>
    <lineage>
        <taxon>Eukaryota</taxon>
        <taxon>Metazoa</taxon>
        <taxon>Chordata</taxon>
        <taxon>Craniata</taxon>
        <taxon>Vertebrata</taxon>
        <taxon>Euteleostomi</taxon>
        <taxon>Mammalia</taxon>
        <taxon>Eutheria</taxon>
        <taxon>Euarchontoglires</taxon>
        <taxon>Glires</taxon>
        <taxon>Rodentia</taxon>
        <taxon>Myomorpha</taxon>
        <taxon>Muroidea</taxon>
        <taxon>Cricetidae</taxon>
        <taxon>Cricetinae</taxon>
        <taxon>Cricetulus</taxon>
    </lineage>
</organism>
<dbReference type="EMBL" id="KE682552">
    <property type="protein sequence ID" value="ERE66982.1"/>
    <property type="molecule type" value="Genomic_DNA"/>
</dbReference>
<feature type="non-terminal residue" evidence="2">
    <location>
        <position position="1"/>
    </location>
</feature>
<dbReference type="InterPro" id="IPR013106">
    <property type="entry name" value="Ig_V-set"/>
</dbReference>
<dbReference type="InterPro" id="IPR013783">
    <property type="entry name" value="Ig-like_fold"/>
</dbReference>
<feature type="domain" description="Immunoglobulin V-set" evidence="1">
    <location>
        <begin position="24"/>
        <end position="118"/>
    </location>
</feature>
<reference evidence="3" key="1">
    <citation type="journal article" date="2013" name="Nat. Biotechnol.">
        <title>Chinese hamster genome sequenced from sorted chromosomes.</title>
        <authorList>
            <person name="Brinkrolf K."/>
            <person name="Rupp O."/>
            <person name="Laux H."/>
            <person name="Kollin F."/>
            <person name="Ernst W."/>
            <person name="Linke B."/>
            <person name="Kofler R."/>
            <person name="Romand S."/>
            <person name="Hesse F."/>
            <person name="Budach W.E."/>
            <person name="Galosy S."/>
            <person name="Muller D."/>
            <person name="Noll T."/>
            <person name="Wienberg J."/>
            <person name="Jostock T."/>
            <person name="Leonard M."/>
            <person name="Grillari J."/>
            <person name="Tauch A."/>
            <person name="Goesmann A."/>
            <person name="Helk B."/>
            <person name="Mott J.E."/>
            <person name="Puhler A."/>
            <person name="Borth N."/>
        </authorList>
    </citation>
    <scope>NUCLEOTIDE SEQUENCE [LARGE SCALE GENOMIC DNA]</scope>
    <source>
        <strain evidence="3">17A/GY</strain>
    </source>
</reference>